<dbReference type="InParanoid" id="A0A804IJ79"/>
<feature type="compositionally biased region" description="Basic and acidic residues" evidence="1">
    <location>
        <begin position="149"/>
        <end position="166"/>
    </location>
</feature>
<keyword evidence="4" id="KW-1185">Reference proteome</keyword>
<dbReference type="Gramene" id="Ma03_t33610.1">
    <property type="protein sequence ID" value="Ma03_p33610.1"/>
    <property type="gene ID" value="Ma03_g33610"/>
</dbReference>
<feature type="compositionally biased region" description="Basic residues" evidence="1">
    <location>
        <begin position="123"/>
        <end position="148"/>
    </location>
</feature>
<feature type="compositionally biased region" description="Low complexity" evidence="1">
    <location>
        <begin position="170"/>
        <end position="181"/>
    </location>
</feature>
<keyword evidence="2" id="KW-0732">Signal</keyword>
<dbReference type="AlphaFoldDB" id="A0A804IJ79"/>
<feature type="signal peptide" evidence="2">
    <location>
        <begin position="1"/>
        <end position="22"/>
    </location>
</feature>
<proteinExistence type="predicted"/>
<dbReference type="EnsemblPlants" id="Ma03_t33610.1">
    <property type="protein sequence ID" value="Ma03_p33610.1"/>
    <property type="gene ID" value="Ma03_g33610"/>
</dbReference>
<dbReference type="PANTHER" id="PTHR46779:SF1">
    <property type="entry name" value="BETA-1,6-GALACTOSYLTRANSFERASE GALT29A"/>
    <property type="match status" value="1"/>
</dbReference>
<evidence type="ECO:0000313" key="4">
    <source>
        <dbReference type="Proteomes" id="UP000012960"/>
    </source>
</evidence>
<name>A0A804IJ79_MUSAM</name>
<reference evidence="3" key="1">
    <citation type="submission" date="2021-05" db="UniProtKB">
        <authorList>
            <consortium name="EnsemblPlants"/>
        </authorList>
    </citation>
    <scope>IDENTIFICATION</scope>
    <source>
        <strain evidence="3">subsp. malaccensis</strain>
    </source>
</reference>
<feature type="compositionally biased region" description="Basic residues" evidence="1">
    <location>
        <begin position="77"/>
        <end position="86"/>
    </location>
</feature>
<protein>
    <submittedName>
        <fullName evidence="3">Uncharacterized protein</fullName>
    </submittedName>
</protein>
<evidence type="ECO:0000313" key="3">
    <source>
        <dbReference type="EnsemblPlants" id="Ma03_p33610.1"/>
    </source>
</evidence>
<dbReference type="GO" id="GO:0000139">
    <property type="term" value="C:Golgi membrane"/>
    <property type="evidence" value="ECO:0000318"/>
    <property type="project" value="GO_Central"/>
</dbReference>
<dbReference type="PANTHER" id="PTHR46779">
    <property type="entry name" value="BETA-1,6-GALACTOSYLTRANSFERASE GALT29A"/>
    <property type="match status" value="1"/>
</dbReference>
<feature type="compositionally biased region" description="Basic and acidic residues" evidence="1">
    <location>
        <begin position="87"/>
        <end position="105"/>
    </location>
</feature>
<sequence length="254" mass="29009">MKRSLRLPFSFLILVAVFSVLSFRAAVQDGRRRERRPEVAPPANATLLRLAAVESGEAELRKDVDDLLDGTFPSGHRGPRFPHRLRGPKDYRALPDFRRPLRDWFRPPPVPSRGHVGAGRAHQTPHRSPPRPPRHQNRAVRLLRRGRQKRDPPEQRPRRPDRRPRPGDPPQQRSRQRVQPQGRIKDRPFLRQQQHPPPLRSKAGLLLSSVRRERPHRGDAGLGDLRPSQRLWLREVGGGEAPLPHEPEGGAGLA</sequence>
<evidence type="ECO:0000256" key="1">
    <source>
        <dbReference type="SAM" id="MobiDB-lite"/>
    </source>
</evidence>
<dbReference type="GO" id="GO:0008373">
    <property type="term" value="F:sialyltransferase activity"/>
    <property type="evidence" value="ECO:0000318"/>
    <property type="project" value="GO_Central"/>
</dbReference>
<accession>A0A804IJ79</accession>
<feature type="compositionally biased region" description="Basic and acidic residues" evidence="1">
    <location>
        <begin position="210"/>
        <end position="219"/>
    </location>
</feature>
<organism evidence="3 4">
    <name type="scientific">Musa acuminata subsp. malaccensis</name>
    <name type="common">Wild banana</name>
    <name type="synonym">Musa malaccensis</name>
    <dbReference type="NCBI Taxonomy" id="214687"/>
    <lineage>
        <taxon>Eukaryota</taxon>
        <taxon>Viridiplantae</taxon>
        <taxon>Streptophyta</taxon>
        <taxon>Embryophyta</taxon>
        <taxon>Tracheophyta</taxon>
        <taxon>Spermatophyta</taxon>
        <taxon>Magnoliopsida</taxon>
        <taxon>Liliopsida</taxon>
        <taxon>Zingiberales</taxon>
        <taxon>Musaceae</taxon>
        <taxon>Musa</taxon>
    </lineage>
</organism>
<dbReference type="Proteomes" id="UP000012960">
    <property type="component" value="Unplaced"/>
</dbReference>
<evidence type="ECO:0000256" key="2">
    <source>
        <dbReference type="SAM" id="SignalP"/>
    </source>
</evidence>
<feature type="chain" id="PRO_5032333482" evidence="2">
    <location>
        <begin position="23"/>
        <end position="254"/>
    </location>
</feature>
<feature type="region of interest" description="Disordered" evidence="1">
    <location>
        <begin position="70"/>
        <end position="254"/>
    </location>
</feature>